<feature type="transmembrane region" description="Helical" evidence="1">
    <location>
        <begin position="27"/>
        <end position="51"/>
    </location>
</feature>
<organism evidence="2 3">
    <name type="scientific">Mycolicibacterium poriferae</name>
    <dbReference type="NCBI Taxonomy" id="39694"/>
    <lineage>
        <taxon>Bacteria</taxon>
        <taxon>Bacillati</taxon>
        <taxon>Actinomycetota</taxon>
        <taxon>Actinomycetes</taxon>
        <taxon>Mycobacteriales</taxon>
        <taxon>Mycobacteriaceae</taxon>
        <taxon>Mycolicibacterium</taxon>
    </lineage>
</organism>
<protein>
    <submittedName>
        <fullName evidence="2">UsfY protein</fullName>
    </submittedName>
</protein>
<dbReference type="NCBIfam" id="NF041247">
    <property type="entry name" value="UsfY"/>
    <property type="match status" value="1"/>
</dbReference>
<evidence type="ECO:0000313" key="2">
    <source>
        <dbReference type="EMBL" id="BBX54026.1"/>
    </source>
</evidence>
<keyword evidence="3" id="KW-1185">Reference proteome</keyword>
<reference evidence="2 3" key="1">
    <citation type="journal article" date="2019" name="Emerg. Microbes Infect.">
        <title>Comprehensive subspecies identification of 175 nontuberculous mycobacteria species based on 7547 genomic profiles.</title>
        <authorList>
            <person name="Matsumoto Y."/>
            <person name="Kinjo T."/>
            <person name="Motooka D."/>
            <person name="Nabeya D."/>
            <person name="Jung N."/>
            <person name="Uechi K."/>
            <person name="Horii T."/>
            <person name="Iida T."/>
            <person name="Fujita J."/>
            <person name="Nakamura S."/>
        </authorList>
    </citation>
    <scope>NUCLEOTIDE SEQUENCE [LARGE SCALE GENOMIC DNA]</scope>
    <source>
        <strain evidence="2 3">JCM 12603</strain>
    </source>
</reference>
<dbReference type="RefSeq" id="WP_163678773.1">
    <property type="nucleotide sequence ID" value="NZ_AP022570.1"/>
</dbReference>
<dbReference type="AlphaFoldDB" id="A0A6N4VED3"/>
<dbReference type="EMBL" id="AP022570">
    <property type="protein sequence ID" value="BBX54026.1"/>
    <property type="molecule type" value="Genomic_DNA"/>
</dbReference>
<evidence type="ECO:0000256" key="1">
    <source>
        <dbReference type="SAM" id="Phobius"/>
    </source>
</evidence>
<gene>
    <name evidence="2" type="ORF">MPOR_50520</name>
</gene>
<proteinExistence type="predicted"/>
<dbReference type="KEGG" id="mpof:MPOR_50520"/>
<feature type="transmembrane region" description="Helical" evidence="1">
    <location>
        <begin position="57"/>
        <end position="77"/>
    </location>
</feature>
<keyword evidence="1" id="KW-0472">Membrane</keyword>
<keyword evidence="1" id="KW-1133">Transmembrane helix</keyword>
<sequence length="105" mass="11386">MKGAHRDPVDHVRTTQPHAGESFIDTLWLPGLILIGIGTVLIAGTVAATAYGERDVSIVLGLIAGALVTAGALLIALEHQRVKRVERQWLADHPEPHRHRHLQAS</sequence>
<name>A0A6N4VED3_9MYCO</name>
<dbReference type="InterPro" id="IPR049606">
    <property type="entry name" value="UsfY-like"/>
</dbReference>
<dbReference type="Proteomes" id="UP000466785">
    <property type="component" value="Chromosome"/>
</dbReference>
<keyword evidence="1" id="KW-0812">Transmembrane</keyword>
<evidence type="ECO:0000313" key="3">
    <source>
        <dbReference type="Proteomes" id="UP000466785"/>
    </source>
</evidence>
<accession>A0A6N4VED3</accession>